<dbReference type="CDD" id="cd00130">
    <property type="entry name" value="PAS"/>
    <property type="match status" value="1"/>
</dbReference>
<dbReference type="Pfam" id="PF13188">
    <property type="entry name" value="PAS_8"/>
    <property type="match status" value="1"/>
</dbReference>
<accession>A0A024H055</accession>
<dbReference type="Gene3D" id="3.30.70.270">
    <property type="match status" value="1"/>
</dbReference>
<dbReference type="PANTHER" id="PTHR44757">
    <property type="entry name" value="DIGUANYLATE CYCLASE DGCP"/>
    <property type="match status" value="1"/>
</dbReference>
<evidence type="ECO:0000259" key="3">
    <source>
        <dbReference type="PROSITE" id="PS50883"/>
    </source>
</evidence>
<dbReference type="SUPFAM" id="SSF55785">
    <property type="entry name" value="PYP-like sensor domain (PAS domain)"/>
    <property type="match status" value="1"/>
</dbReference>
<dbReference type="SMART" id="SM00052">
    <property type="entry name" value="EAL"/>
    <property type="match status" value="1"/>
</dbReference>
<evidence type="ECO:0000313" key="5">
    <source>
        <dbReference type="EMBL" id="CCQ45139.1"/>
    </source>
</evidence>
<name>A0A024H055_9MICC</name>
<dbReference type="PROSITE" id="PS50887">
    <property type="entry name" value="GGDEF"/>
    <property type="match status" value="1"/>
</dbReference>
<dbReference type="Gene3D" id="3.30.450.20">
    <property type="entry name" value="PAS domain"/>
    <property type="match status" value="1"/>
</dbReference>
<reference evidence="6" key="1">
    <citation type="journal article" date="2014" name="Genome Announc.">
        <title>Genome Sequence of Arthrobacter siccitolerans 4J27, a Xeroprotectant-Producing Desiccation-Tolerant Microorganism.</title>
        <authorList>
            <person name="Manzanera M."/>
            <person name="Santa-Cruz-Calvo L."/>
            <person name="Vilchez J.I."/>
            <person name="Garcia-Fontana C."/>
            <person name="Silva-Castro G.A."/>
            <person name="Calvo C."/>
            <person name="Gonzalez-Lopez J."/>
        </authorList>
    </citation>
    <scope>NUCLEOTIDE SEQUENCE [LARGE SCALE GENOMIC DNA]</scope>
    <source>
        <strain evidence="6">4J27</strain>
    </source>
</reference>
<dbReference type="PANTHER" id="PTHR44757:SF2">
    <property type="entry name" value="BIOFILM ARCHITECTURE MAINTENANCE PROTEIN MBAA"/>
    <property type="match status" value="1"/>
</dbReference>
<dbReference type="InterPro" id="IPR000014">
    <property type="entry name" value="PAS"/>
</dbReference>
<dbReference type="NCBIfam" id="TIGR00229">
    <property type="entry name" value="sensory_box"/>
    <property type="match status" value="1"/>
</dbReference>
<proteinExistence type="predicted"/>
<dbReference type="CDD" id="cd01948">
    <property type="entry name" value="EAL"/>
    <property type="match status" value="1"/>
</dbReference>
<keyword evidence="1" id="KW-0175">Coiled coil</keyword>
<keyword evidence="6" id="KW-1185">Reference proteome</keyword>
<dbReference type="InterPro" id="IPR029787">
    <property type="entry name" value="Nucleotide_cyclase"/>
</dbReference>
<organism evidence="5 6">
    <name type="scientific">Pseudarthrobacter siccitolerans</name>
    <dbReference type="NCBI Taxonomy" id="861266"/>
    <lineage>
        <taxon>Bacteria</taxon>
        <taxon>Bacillati</taxon>
        <taxon>Actinomycetota</taxon>
        <taxon>Actinomycetes</taxon>
        <taxon>Micrococcales</taxon>
        <taxon>Micrococcaceae</taxon>
        <taxon>Pseudarthrobacter</taxon>
    </lineage>
</organism>
<feature type="domain" description="PAS" evidence="2">
    <location>
        <begin position="8"/>
        <end position="52"/>
    </location>
</feature>
<comment type="caution">
    <text evidence="5">The sequence shown here is derived from an EMBL/GenBank/DDBJ whole genome shotgun (WGS) entry which is preliminary data.</text>
</comment>
<gene>
    <name evidence="5" type="primary">morA</name>
    <name evidence="5" type="ORF">ARTSIC4J27_1072</name>
</gene>
<dbReference type="SMART" id="SM00267">
    <property type="entry name" value="GGDEF"/>
    <property type="match status" value="1"/>
</dbReference>
<dbReference type="SUPFAM" id="SSF55073">
    <property type="entry name" value="Nucleotide cyclase"/>
    <property type="match status" value="1"/>
</dbReference>
<dbReference type="CDD" id="cd01949">
    <property type="entry name" value="GGDEF"/>
    <property type="match status" value="1"/>
</dbReference>
<dbReference type="Pfam" id="PF00990">
    <property type="entry name" value="GGDEF"/>
    <property type="match status" value="1"/>
</dbReference>
<dbReference type="EMBL" id="CAQI01000032">
    <property type="protein sequence ID" value="CCQ45139.1"/>
    <property type="molecule type" value="Genomic_DNA"/>
</dbReference>
<evidence type="ECO:0000259" key="4">
    <source>
        <dbReference type="PROSITE" id="PS50887"/>
    </source>
</evidence>
<dbReference type="RefSeq" id="WP_050054148.1">
    <property type="nucleotide sequence ID" value="NZ_CAQI01000032.1"/>
</dbReference>
<dbReference type="Pfam" id="PF00563">
    <property type="entry name" value="EAL"/>
    <property type="match status" value="1"/>
</dbReference>
<evidence type="ECO:0000256" key="1">
    <source>
        <dbReference type="SAM" id="Coils"/>
    </source>
</evidence>
<dbReference type="SUPFAM" id="SSF141868">
    <property type="entry name" value="EAL domain-like"/>
    <property type="match status" value="1"/>
</dbReference>
<dbReference type="PROSITE" id="PS50883">
    <property type="entry name" value="EAL"/>
    <property type="match status" value="1"/>
</dbReference>
<protein>
    <submittedName>
        <fullName evidence="5">Sensory box protein</fullName>
    </submittedName>
</protein>
<dbReference type="SMART" id="SM00091">
    <property type="entry name" value="PAS"/>
    <property type="match status" value="1"/>
</dbReference>
<feature type="domain" description="EAL" evidence="3">
    <location>
        <begin position="328"/>
        <end position="584"/>
    </location>
</feature>
<evidence type="ECO:0000313" key="6">
    <source>
        <dbReference type="Proteomes" id="UP000035722"/>
    </source>
</evidence>
<dbReference type="NCBIfam" id="TIGR00254">
    <property type="entry name" value="GGDEF"/>
    <property type="match status" value="1"/>
</dbReference>
<dbReference type="AlphaFoldDB" id="A0A024H055"/>
<dbReference type="InterPro" id="IPR000160">
    <property type="entry name" value="GGDEF_dom"/>
</dbReference>
<dbReference type="OrthoDB" id="23692at2"/>
<dbReference type="Gene3D" id="3.20.20.450">
    <property type="entry name" value="EAL domain"/>
    <property type="match status" value="1"/>
</dbReference>
<dbReference type="InterPro" id="IPR001633">
    <property type="entry name" value="EAL_dom"/>
</dbReference>
<sequence>MTDSHGPGPGHFEALFQQAPCGYLVTDDDGRITAVNDTFVRWSGYGRPRLVGSRLQSLMPVGDQILYSTHCIPQLGINGAVSEIAVEIIDADGGRRAALLSASRSPGSGGEPASVRVIIFSAHERRMYERELVAALRTAEEADARRAEAEKELQHLALHDGLTGLPNRAGLKAKLDAAPDHVRAGGDRLAVLFIDLDHFKAVNDSLGHAAGGELLVSVAERLAKAVPDPGSVARLAGDEFVVAGTFAGAGEATALAAELLEVIKAPVRIEGLEIVTSASIGVAAAGDEEESLEDLIRRADIAMYRAKELGRSRWELHEPAASDPTVDRLRALGELRRGINEGALRVHYQPRVDLRTGRTVGVEALVRWQHPTRGLLPPSEFITMAEESGLVRPLGAWVLGETLRQADNWRREGRGGAGLEFAVNLSARQLSDPDLVAMVEGALRLRDIEPSHLLLEITETALMADPNGALVSLTALKKLGVGLAVDDFGTGYSSLTYLKKFPIDELKIDRSFINGLGSDSGDSAIVGSCIDLAHAVGIRAVAEGVETPGQVQTLKSMGCDLAQGYHFARPLPAPALKEWLDAHADGDPVSA</sequence>
<feature type="domain" description="GGDEF" evidence="4">
    <location>
        <begin position="187"/>
        <end position="319"/>
    </location>
</feature>
<dbReference type="STRING" id="861266.ARTSIC4J27_1072"/>
<dbReference type="InterPro" id="IPR043128">
    <property type="entry name" value="Rev_trsase/Diguanyl_cyclase"/>
</dbReference>
<dbReference type="Proteomes" id="UP000035722">
    <property type="component" value="Unassembled WGS sequence"/>
</dbReference>
<feature type="coiled-coil region" evidence="1">
    <location>
        <begin position="125"/>
        <end position="159"/>
    </location>
</feature>
<dbReference type="InterPro" id="IPR035919">
    <property type="entry name" value="EAL_sf"/>
</dbReference>
<dbReference type="InterPro" id="IPR052155">
    <property type="entry name" value="Biofilm_reg_signaling"/>
</dbReference>
<dbReference type="PROSITE" id="PS50112">
    <property type="entry name" value="PAS"/>
    <property type="match status" value="1"/>
</dbReference>
<dbReference type="InterPro" id="IPR035965">
    <property type="entry name" value="PAS-like_dom_sf"/>
</dbReference>
<evidence type="ECO:0000259" key="2">
    <source>
        <dbReference type="PROSITE" id="PS50112"/>
    </source>
</evidence>